<proteinExistence type="inferred from homology"/>
<dbReference type="InterPro" id="IPR026849">
    <property type="entry name" value="ATG2"/>
</dbReference>
<comment type="catalytic activity">
    <reaction evidence="11">
        <text>a 1,2-diacyl-sn-glycero-3-phosphoethanolamine(in) = a 1,2-diacyl-sn-glycero-3-phosphoethanolamine(out)</text>
        <dbReference type="Rhea" id="RHEA:38895"/>
        <dbReference type="ChEBI" id="CHEBI:64612"/>
    </reaction>
</comment>
<comment type="caution">
    <text evidence="13">The sequence shown here is derived from an EMBL/GenBank/DDBJ whole genome shotgun (WGS) entry which is preliminary data.</text>
</comment>
<keyword evidence="14" id="KW-1185">Reference proteome</keyword>
<feature type="region of interest" description="Disordered" evidence="12">
    <location>
        <begin position="116"/>
        <end position="149"/>
    </location>
</feature>
<keyword evidence="8" id="KW-0445">Lipid transport</keyword>
<evidence type="ECO:0000256" key="9">
    <source>
        <dbReference type="ARBA" id="ARBA00023136"/>
    </source>
</evidence>
<protein>
    <recommendedName>
        <fullName evidence="4">Autophagy-related protein 2</fullName>
    </recommendedName>
</protein>
<dbReference type="Proteomes" id="UP001174677">
    <property type="component" value="Chromosome 14"/>
</dbReference>
<evidence type="ECO:0000256" key="7">
    <source>
        <dbReference type="ARBA" id="ARBA00023006"/>
    </source>
</evidence>
<evidence type="ECO:0000256" key="12">
    <source>
        <dbReference type="SAM" id="MobiDB-lite"/>
    </source>
</evidence>
<feature type="compositionally biased region" description="Polar residues" evidence="12">
    <location>
        <begin position="127"/>
        <end position="137"/>
    </location>
</feature>
<keyword evidence="7" id="KW-0072">Autophagy</keyword>
<gene>
    <name evidence="13" type="ORF">P3X46_025098</name>
</gene>
<evidence type="ECO:0000256" key="6">
    <source>
        <dbReference type="ARBA" id="ARBA00022824"/>
    </source>
</evidence>
<evidence type="ECO:0000313" key="14">
    <source>
        <dbReference type="Proteomes" id="UP001174677"/>
    </source>
</evidence>
<dbReference type="EMBL" id="JARPOI010000014">
    <property type="protein sequence ID" value="KAJ9159598.1"/>
    <property type="molecule type" value="Genomic_DNA"/>
</dbReference>
<keyword evidence="6" id="KW-0256">Endoplasmic reticulum</keyword>
<comment type="similarity">
    <text evidence="3">Belongs to the ATG2 family.</text>
</comment>
<name>A0ABQ9L685_HEVBR</name>
<dbReference type="Pfam" id="PF13329">
    <property type="entry name" value="ATG2_CAD"/>
    <property type="match status" value="2"/>
</dbReference>
<evidence type="ECO:0000256" key="5">
    <source>
        <dbReference type="ARBA" id="ARBA00022448"/>
    </source>
</evidence>
<organism evidence="13 14">
    <name type="scientific">Hevea brasiliensis</name>
    <name type="common">Para rubber tree</name>
    <name type="synonym">Siphonia brasiliensis</name>
    <dbReference type="NCBI Taxonomy" id="3981"/>
    <lineage>
        <taxon>Eukaryota</taxon>
        <taxon>Viridiplantae</taxon>
        <taxon>Streptophyta</taxon>
        <taxon>Embryophyta</taxon>
        <taxon>Tracheophyta</taxon>
        <taxon>Spermatophyta</taxon>
        <taxon>Magnoliopsida</taxon>
        <taxon>eudicotyledons</taxon>
        <taxon>Gunneridae</taxon>
        <taxon>Pentapetalae</taxon>
        <taxon>rosids</taxon>
        <taxon>fabids</taxon>
        <taxon>Malpighiales</taxon>
        <taxon>Euphorbiaceae</taxon>
        <taxon>Crotonoideae</taxon>
        <taxon>Micrandreae</taxon>
        <taxon>Hevea</taxon>
    </lineage>
</organism>
<evidence type="ECO:0000256" key="3">
    <source>
        <dbReference type="ARBA" id="ARBA00009714"/>
    </source>
</evidence>
<evidence type="ECO:0000256" key="11">
    <source>
        <dbReference type="ARBA" id="ARBA00024615"/>
    </source>
</evidence>
<evidence type="ECO:0000256" key="2">
    <source>
        <dbReference type="ARBA" id="ARBA00004623"/>
    </source>
</evidence>
<accession>A0ABQ9L685</accession>
<keyword evidence="9" id="KW-0472">Membrane</keyword>
<reference evidence="13" key="1">
    <citation type="journal article" date="2023" name="Plant Biotechnol. J.">
        <title>Chromosome-level wild Hevea brasiliensis genome provides new tools for genomic-assisted breeding and valuable loci to elevate rubber yield.</title>
        <authorList>
            <person name="Cheng H."/>
            <person name="Song X."/>
            <person name="Hu Y."/>
            <person name="Wu T."/>
            <person name="Yang Q."/>
            <person name="An Z."/>
            <person name="Feng S."/>
            <person name="Deng Z."/>
            <person name="Wu W."/>
            <person name="Zeng X."/>
            <person name="Tu M."/>
            <person name="Wang X."/>
            <person name="Huang H."/>
        </authorList>
    </citation>
    <scope>NUCLEOTIDE SEQUENCE</scope>
    <source>
        <strain evidence="13">MT/VB/25A 57/8</strain>
    </source>
</reference>
<comment type="catalytic activity">
    <reaction evidence="10">
        <text>a 1,2-diacyl-sn-glycero-3-phospho-L-serine(in) = a 1,2-diacyl-sn-glycero-3-phospho-L-serine(out)</text>
        <dbReference type="Rhea" id="RHEA:38663"/>
        <dbReference type="ChEBI" id="CHEBI:57262"/>
    </reaction>
</comment>
<keyword evidence="5" id="KW-0813">Transport</keyword>
<evidence type="ECO:0000256" key="4">
    <source>
        <dbReference type="ARBA" id="ARBA00018070"/>
    </source>
</evidence>
<evidence type="ECO:0000256" key="1">
    <source>
        <dbReference type="ARBA" id="ARBA00004406"/>
    </source>
</evidence>
<evidence type="ECO:0000256" key="10">
    <source>
        <dbReference type="ARBA" id="ARBA00024479"/>
    </source>
</evidence>
<dbReference type="PANTHER" id="PTHR13190">
    <property type="entry name" value="AUTOPHAGY-RELATED 2, ISOFORM A"/>
    <property type="match status" value="1"/>
</dbReference>
<sequence length="1989" mass="217650">MFSWSLAKSAEAVFSEWAVKRLFKFLLKKKLGQFLLGDIDLNQLDIQLSQGIIQLNDLALNVDYLNHKIGSTSVIVKEGSIGSLSVKMPWKSKGFQVELDELELVLALAPCPRNQSPAGDENDGFDQDSNIDMQSEGGSHGHDMMDNSAKSSSTVVHEGVKTIAKVVKWFLTSFHVNVKKLIIAFEPDSGDEKKVGCQKTLVLRISEAECGACVSEDAKSNSDISVESFLGISQLTNFIKFQGGVVELLKMDDVDNETCSPCPAGSSSGELFSGHCPSNATPILTGSKGGFSGNLKLNIPWKNGSLDIRKVDANISIDPVELRCQPSAIKWLLVSWETYLDKEMQSNSTDNVDLNSASHFCSSTSIPAMVAPDNVIPDHGSFFSAFYSLTMQESTSEAMLAGSHLIPDWVPNSIKDVNKDGSQELDLGASMDQFFECFDGMRSSQLSPGSSGMWNWTCSVFSALTAASSLASGSSHIPLEQQHVQTNLQVNLAGISIILSFKDEDQEYLYGSKGDQSSNGLHVHYMVAECKDIYVALQICPQEMRFEGKVQHIEVADYSCNENDVMNLRLTECSTVSNSATLKIQQMQGEVQAALPPLSSPVKDPDLGELSVQNALDVFRNMTKVKLLSTSGVTHCQFAINSDLLDESLKGSTSFSVQLPHFIFWVNFWSIHMLLDLLKDIGEYVKMNGKRNRFSPVNQKCRTSLGNEKKGSCTVVATLSSTEKLKGNISIPNARIIICFPLGTGKDIGGYFSWVHFIAVDFTSPSSFGKGKVQDTSLSSDTCSWKQYSSKVTRSLHLNAGNLNIYLVNPTCKSDAEINSSGVPRQMFCAQKILSISNRVGCLSTVSMFWQDGSLTGPWIAEKAKSLAISEESRSREKTAVKGYEFASVTSVKGLEDTNSQTRKEILLSSAFFLHIHLFLVSIDLGSPQYGNLHNLLDQMINGLSGAVCDPINAREVLSVPQTSILVECASVEIVVRPDMKEDAKNSLQSELPGSWHCFKLKVQKFDMLSVSNIGGIGSANFFWMAHEEGKLWGSITGVPDKEFLLISCSNSTRKRGDGGGSNALSSRLAGSDIVYLWDPKNLHESTSVTVRCGTVVAVGGRLDWFDAISSFFTMPAREIEKAGDDNLPEGDMNAPCVIAFILKLVDIGLSYEPYLKNSVVADLPPESSYSYFKDETGKPHVACLLAASSLTLLNTTTEASMNNDYKIIVQDLGFLLCAAFENPDGTYSVEHLHEMGYVKVAQEAFVEAILRTNCKNGLSWELECSDSHVFVETCHDTTSGLILLATQLQQLFAPDLEESIVHLQTRWNNVHQSQERNEFNDDCRTPDNNSALLTCQVHASSGDANNKLGIVGLMDEIYEDAFNLDGNQDCQYYSNESQVHVSFDESLLGEAFCPSIRAPEFVSDDVSFDGSTPLIGLESSQTSYLQNGSLPELIEGYCLSELRPLSELSFGRQLPSEIIKSRSRNFGDGDLGRGNSGWYKDTSLSIIENHISEESEEASLNKVLEDKLSSSDRIRADNFGKPMGCVLLKNINVSWRMFAGSDWHTHEKNGGSSRSLHGRDTTTCLELVLSGTQFQYDLFPVGGICASKLSLSVQDFYLYDRSKSAPWKRVLGYYRSKDHPRESSSKALKLGLEAVRPDPLTPLEEYRLRIALLPILLQLHQSQLDFLIGFFGAKGLSTDQFSDPNQNSGGAKPHATKNLAGHRIADEALLPYFQKFDVDPIVLRVDYSPHHVDLAALGGGKYVELVNLVPWKGVELQLKCVHAVGVYGWGNVCETTIGEWLEDISQNQIHKVLQGLPTIRSLVAVGAGAAKLVSLPVESYRKDQRVLKGMQRGTIAFLRSISLEAIGLGVHLAAGAHEILLQAEYILTRIPPVSWPVKAKTKPNVRYNQPKSAQQGIQQAYESLSDGLGKSASALVQAPLKKYQRGASAGSALAIAVQGVPAATIAQVSACASAAHCTLLGLRNSLDPEHKKESMDKYLGPTQPCDRN</sequence>
<evidence type="ECO:0000313" key="13">
    <source>
        <dbReference type="EMBL" id="KAJ9159598.1"/>
    </source>
</evidence>
<comment type="subcellular location">
    <subcellularLocation>
        <location evidence="1">Endoplasmic reticulum membrane</location>
        <topology evidence="1">Peripheral membrane protein</topology>
    </subcellularLocation>
    <subcellularLocation>
        <location evidence="2">Preautophagosomal structure membrane</location>
        <topology evidence="2">Peripheral membrane protein</topology>
    </subcellularLocation>
</comment>
<dbReference type="PANTHER" id="PTHR13190:SF1">
    <property type="entry name" value="AUTOPHAGY-RELATED 2, ISOFORM A"/>
    <property type="match status" value="1"/>
</dbReference>
<evidence type="ECO:0000256" key="8">
    <source>
        <dbReference type="ARBA" id="ARBA00023055"/>
    </source>
</evidence>